<dbReference type="InterPro" id="IPR043165">
    <property type="entry name" value="TruD_insert_sf"/>
</dbReference>
<dbReference type="GO" id="GO:0160150">
    <property type="term" value="F:tRNA pseudouridine(13) synthase activity"/>
    <property type="evidence" value="ECO:0007669"/>
    <property type="project" value="UniProtKB-EC"/>
</dbReference>
<organism evidence="6 7">
    <name type="scientific">Nitrococcus mobilis Nb-231</name>
    <dbReference type="NCBI Taxonomy" id="314278"/>
    <lineage>
        <taxon>Bacteria</taxon>
        <taxon>Pseudomonadati</taxon>
        <taxon>Pseudomonadota</taxon>
        <taxon>Gammaproteobacteria</taxon>
        <taxon>Chromatiales</taxon>
        <taxon>Ectothiorhodospiraceae</taxon>
        <taxon>Nitrococcus</taxon>
    </lineage>
</organism>
<dbReference type="InterPro" id="IPR020119">
    <property type="entry name" value="PsdUridine_synth_TruD_CS"/>
</dbReference>
<gene>
    <name evidence="4" type="primary">truD</name>
    <name evidence="6" type="ORF">NB231_04740</name>
</gene>
<protein>
    <recommendedName>
        <fullName evidence="4">tRNA pseudouridine synthase D</fullName>
        <ecNumber evidence="4">5.4.99.27</ecNumber>
    </recommendedName>
    <alternativeName>
        <fullName evidence="4">tRNA pseudouridine(13) synthase</fullName>
    </alternativeName>
    <alternativeName>
        <fullName evidence="4">tRNA pseudouridylate synthase D</fullName>
    </alternativeName>
    <alternativeName>
        <fullName evidence="4">tRNA-uridine isomerase D</fullName>
    </alternativeName>
</protein>
<keyword evidence="7" id="KW-1185">Reference proteome</keyword>
<dbReference type="PANTHER" id="PTHR47811">
    <property type="entry name" value="TRNA PSEUDOURIDINE SYNTHASE D"/>
    <property type="match status" value="1"/>
</dbReference>
<dbReference type="Gene3D" id="3.30.2350.20">
    <property type="entry name" value="TruD, catalytic domain"/>
    <property type="match status" value="1"/>
</dbReference>
<evidence type="ECO:0000256" key="4">
    <source>
        <dbReference type="HAMAP-Rule" id="MF_01082"/>
    </source>
</evidence>
<dbReference type="InterPro" id="IPR020103">
    <property type="entry name" value="PsdUridine_synth_cat_dom_sf"/>
</dbReference>
<dbReference type="STRING" id="314278.NB231_04740"/>
<comment type="function">
    <text evidence="4">Responsible for synthesis of pseudouridine from uracil-13 in transfer RNAs.</text>
</comment>
<name>A4BQ32_9GAMM</name>
<sequence length="361" mass="39613">MGIGLNSVDHKPANDLLTRVLPAHGPPLGRAWLKSVAEDFQVTEIPRFQPDGQGEHLLVEIRKRGLTTAEAVERLAGLLGVAPRAVGHAGRKDRNAVTTQWLSVHQPGGRQLPVPGAIAPGLEILSAARHSRKLRVGALAGNRFQIRLRGIDVPRAAADRRLLRIVHHGVPNYFGRQRFGRGGENVAKALAWQRGELTIRRRDLQGLLLSAVRAECFNRVLRHRVETGTWDRALTGDWMILDGRGSVFAAADETPARLAQRLALQTIHPTGPLPGVGKPLVTDKAQRLEQAVLDEVPELTALLIRRKVSAQRRSLRLRVAELAWWWPATSELIVGFRLPPGAYATTVLGECFELIEAAGVD</sequence>
<dbReference type="Gene3D" id="3.30.2340.10">
    <property type="entry name" value="TruD, insertion domain"/>
    <property type="match status" value="1"/>
</dbReference>
<proteinExistence type="inferred from homology"/>
<dbReference type="HOGENOM" id="CLU_005281_4_0_6"/>
<accession>A4BQ32</accession>
<dbReference type="EMBL" id="AAOF01000004">
    <property type="protein sequence ID" value="EAR22187.1"/>
    <property type="molecule type" value="Genomic_DNA"/>
</dbReference>
<evidence type="ECO:0000256" key="2">
    <source>
        <dbReference type="ARBA" id="ARBA00022694"/>
    </source>
</evidence>
<dbReference type="EC" id="5.4.99.27" evidence="4"/>
<dbReference type="InterPro" id="IPR050170">
    <property type="entry name" value="TruD_pseudoU_synthase"/>
</dbReference>
<keyword evidence="6" id="KW-0456">Lyase</keyword>
<dbReference type="InterPro" id="IPR011760">
    <property type="entry name" value="PsdUridine_synth_TruD_insert"/>
</dbReference>
<evidence type="ECO:0000313" key="6">
    <source>
        <dbReference type="EMBL" id="EAR22187.1"/>
    </source>
</evidence>
<dbReference type="PANTHER" id="PTHR47811:SF1">
    <property type="entry name" value="TRNA PSEUDOURIDINE SYNTHASE D"/>
    <property type="match status" value="1"/>
</dbReference>
<evidence type="ECO:0000259" key="5">
    <source>
        <dbReference type="PROSITE" id="PS50984"/>
    </source>
</evidence>
<dbReference type="eggNOG" id="COG0585">
    <property type="taxonomic scope" value="Bacteria"/>
</dbReference>
<dbReference type="GO" id="GO:0003723">
    <property type="term" value="F:RNA binding"/>
    <property type="evidence" value="ECO:0007669"/>
    <property type="project" value="InterPro"/>
</dbReference>
<comment type="similarity">
    <text evidence="1 4">Belongs to the pseudouridine synthase TruD family.</text>
</comment>
<dbReference type="PROSITE" id="PS01268">
    <property type="entry name" value="UPF0024"/>
    <property type="match status" value="1"/>
</dbReference>
<dbReference type="HAMAP" id="MF_01082">
    <property type="entry name" value="TruD"/>
    <property type="match status" value="1"/>
</dbReference>
<dbReference type="GO" id="GO:0005829">
    <property type="term" value="C:cytosol"/>
    <property type="evidence" value="ECO:0007669"/>
    <property type="project" value="TreeGrafter"/>
</dbReference>
<keyword evidence="2 4" id="KW-0819">tRNA processing</keyword>
<dbReference type="PROSITE" id="PS50984">
    <property type="entry name" value="TRUD"/>
    <property type="match status" value="1"/>
</dbReference>
<comment type="catalytic activity">
    <reaction evidence="4">
        <text>uridine(13) in tRNA = pseudouridine(13) in tRNA</text>
        <dbReference type="Rhea" id="RHEA:42540"/>
        <dbReference type="Rhea" id="RHEA-COMP:10105"/>
        <dbReference type="Rhea" id="RHEA-COMP:10106"/>
        <dbReference type="ChEBI" id="CHEBI:65314"/>
        <dbReference type="ChEBI" id="CHEBI:65315"/>
        <dbReference type="EC" id="5.4.99.27"/>
    </reaction>
</comment>
<dbReference type="GO" id="GO:0031119">
    <property type="term" value="P:tRNA pseudouridine synthesis"/>
    <property type="evidence" value="ECO:0007669"/>
    <property type="project" value="UniProtKB-UniRule"/>
</dbReference>
<comment type="caution">
    <text evidence="6">The sequence shown here is derived from an EMBL/GenBank/DDBJ whole genome shotgun (WGS) entry which is preliminary data.</text>
</comment>
<reference evidence="6 7" key="1">
    <citation type="submission" date="2006-02" db="EMBL/GenBank/DDBJ databases">
        <authorList>
            <person name="Waterbury J."/>
            <person name="Ferriera S."/>
            <person name="Johnson J."/>
            <person name="Kravitz S."/>
            <person name="Halpern A."/>
            <person name="Remington K."/>
            <person name="Beeson K."/>
            <person name="Tran B."/>
            <person name="Rogers Y.-H."/>
            <person name="Friedman R."/>
            <person name="Venter J.C."/>
        </authorList>
    </citation>
    <scope>NUCLEOTIDE SEQUENCE [LARGE SCALE GENOMIC DNA]</scope>
    <source>
        <strain evidence="6 7">Nb-231</strain>
    </source>
</reference>
<dbReference type="InterPro" id="IPR042214">
    <property type="entry name" value="TruD_catalytic"/>
</dbReference>
<keyword evidence="3 4" id="KW-0413">Isomerase</keyword>
<feature type="active site" description="Nucleophile" evidence="4">
    <location>
        <position position="93"/>
    </location>
</feature>
<dbReference type="AlphaFoldDB" id="A4BQ32"/>
<dbReference type="SUPFAM" id="SSF55120">
    <property type="entry name" value="Pseudouridine synthase"/>
    <property type="match status" value="1"/>
</dbReference>
<dbReference type="InterPro" id="IPR001656">
    <property type="entry name" value="PsdUridine_synth_TruD"/>
</dbReference>
<dbReference type="Proteomes" id="UP000003374">
    <property type="component" value="Unassembled WGS sequence"/>
</dbReference>
<evidence type="ECO:0000256" key="1">
    <source>
        <dbReference type="ARBA" id="ARBA00007953"/>
    </source>
</evidence>
<dbReference type="Pfam" id="PF01142">
    <property type="entry name" value="TruD"/>
    <property type="match status" value="2"/>
</dbReference>
<evidence type="ECO:0000256" key="3">
    <source>
        <dbReference type="ARBA" id="ARBA00023235"/>
    </source>
</evidence>
<feature type="domain" description="TRUD" evidence="5">
    <location>
        <begin position="169"/>
        <end position="317"/>
    </location>
</feature>
<dbReference type="GO" id="GO:0016829">
    <property type="term" value="F:lyase activity"/>
    <property type="evidence" value="ECO:0007669"/>
    <property type="project" value="UniProtKB-KW"/>
</dbReference>
<evidence type="ECO:0000313" key="7">
    <source>
        <dbReference type="Proteomes" id="UP000003374"/>
    </source>
</evidence>